<dbReference type="SMART" id="SM00382">
    <property type="entry name" value="AAA"/>
    <property type="match status" value="1"/>
</dbReference>
<dbReference type="InterPro" id="IPR014862">
    <property type="entry name" value="TrwC"/>
</dbReference>
<name>A0A2T0U6F4_9ACTN</name>
<keyword evidence="4" id="KW-1185">Reference proteome</keyword>
<evidence type="ECO:0000313" key="4">
    <source>
        <dbReference type="Proteomes" id="UP000238176"/>
    </source>
</evidence>
<feature type="domain" description="AAA+ ATPase" evidence="2">
    <location>
        <begin position="584"/>
        <end position="714"/>
    </location>
</feature>
<organism evidence="3 4">
    <name type="scientific">Glycomyces artemisiae</name>
    <dbReference type="NCBI Taxonomy" id="1076443"/>
    <lineage>
        <taxon>Bacteria</taxon>
        <taxon>Bacillati</taxon>
        <taxon>Actinomycetota</taxon>
        <taxon>Actinomycetes</taxon>
        <taxon>Glycomycetales</taxon>
        <taxon>Glycomycetaceae</taxon>
        <taxon>Glycomyces</taxon>
    </lineage>
</organism>
<proteinExistence type="predicted"/>
<feature type="region of interest" description="Disordered" evidence="1">
    <location>
        <begin position="1306"/>
        <end position="1347"/>
    </location>
</feature>
<dbReference type="Pfam" id="PF13604">
    <property type="entry name" value="AAA_30"/>
    <property type="match status" value="1"/>
</dbReference>
<protein>
    <submittedName>
        <fullName evidence="3">Conjugative relaxase-like TrwC/TraI family protein</fullName>
    </submittedName>
</protein>
<sequence>MVRVAWVTTLGPDAAQVEYRLSESAGCAVEVVADAQADYRLDESQTVLEWVGGGLAEVGIEAGTPLEGEEAKAAARALMDGADPSTGEALVSLKKAVDPRAKLASQPLVDAIAAAAAEAGIEPKELFEDPRRAAEFGRLARGVARNEDRHFASITLLSRVAAAAGIDLDVVYGEAKVAEAHKHQAKRVTVGNRGYDLVVDVPKSYSVLQAIAPEELAQQLDAIFRESVRETVGAVETWAAWGQRGHHGGGRTADRIESSGVLGWSMTHYTARPVDGAMPDPHLHAHLTIANMIRGKDGRWSALGAGGRDLHRHAVAANAFLEARVRSRTSTELGIAWVQDERTGAWEVAAVPRQLREAFSKRHAQIAPVQDASDKTLTPAVRNAIAEASREGKNTASLAELREDWRDQARAAGFDPDRLAAAAVPEVPAAFRSLQAAFPVREAGPDVEAIAAAVWHPGTGLCAHRKVVSRADVLAAVADQTEHGVADLAALGALADRVLAVPGYAVRMDADLPGTLSSPQRYTQADIVAAEQTILAAARTRMNQNIAVVDGELVDAAIATFEAGAGFALSPEQRAVVERLATAGHGVDAVIGVAGSGKTTLMEALASAHAAAGHVVAGASTAAIAAQHLQAETGIPAMTIASWLGRIEAGPGLAGVDVLVVDEAAMVDDRQAARLVDAAGRSGTQIIGIGDPLQLRSPGVGGTFKDVHELVDGLTLTDNRRQRHETEVAALARWREGDRRAVFDALSDRDAVHAEARLDGVWEAMIGSWWATVRDVRDPHERLRQHLMIAATNADVTTLNAAAQAIRIAEGELDPAAGRDYRIEGGALVHLHVGDVVAARANDYSAGLLNGNRGVVTGIGEDGTLTVEILQAGPDGPVPVPKTVREQYVRFGDLTLGYALTGHRAQGQSAETVHASLTGMDAHAAYSVLTRHRERVDVWLAADVLEDDAARARLGEPADDTERARRAVDAYLEHLDRPEPDGLAVAGLAEHARLLEHRRTDAKRPIGDKIAEARERAAAARELFGGETEAAVEPAAADVDVAAVRPWQDLDTRELYRAAVAAARGVKKAEERLDHAREYQAWYEGDLNRARLDRADAEDGQGPAVARLEQQREHLAAAAGHARDIVEHIARYQTARQAETEADRTAKDARLRAAENPIKLRIQGTSRNEQREIVQDAIAAARAAAAEQQGAGDRIRASQNALGMALRDLPRGTGGTDFRPDPAKVLTAHEDLETHWEDRRAEAVQEDVAAVREPDAPRTTIAAATTRVANAKTKQQGLAAELAHRAATPEGEQEIAAARSELQAEVRAAQRARAEAQRQAEQEARIHPPSYDHYPRPDNGPSMGMSR</sequence>
<dbReference type="InterPro" id="IPR003593">
    <property type="entry name" value="AAA+_ATPase"/>
</dbReference>
<dbReference type="Gene3D" id="2.30.30.940">
    <property type="match status" value="1"/>
</dbReference>
<dbReference type="NCBIfam" id="NF041492">
    <property type="entry name" value="MobF"/>
    <property type="match status" value="1"/>
</dbReference>
<dbReference type="SUPFAM" id="SSF52540">
    <property type="entry name" value="P-loop containing nucleoside triphosphate hydrolases"/>
    <property type="match status" value="2"/>
</dbReference>
<evidence type="ECO:0000256" key="1">
    <source>
        <dbReference type="SAM" id="MobiDB-lite"/>
    </source>
</evidence>
<evidence type="ECO:0000259" key="2">
    <source>
        <dbReference type="SMART" id="SM00382"/>
    </source>
</evidence>
<dbReference type="InterPro" id="IPR027417">
    <property type="entry name" value="P-loop_NTPase"/>
</dbReference>
<dbReference type="Proteomes" id="UP000238176">
    <property type="component" value="Unassembled WGS sequence"/>
</dbReference>
<dbReference type="Pfam" id="PF08751">
    <property type="entry name" value="TrwC"/>
    <property type="match status" value="1"/>
</dbReference>
<dbReference type="Gene3D" id="3.40.50.300">
    <property type="entry name" value="P-loop containing nucleotide triphosphate hydrolases"/>
    <property type="match status" value="2"/>
</dbReference>
<reference evidence="3 4" key="1">
    <citation type="submission" date="2018-03" db="EMBL/GenBank/DDBJ databases">
        <title>Genomic Encyclopedia of Type Strains, Phase III (KMG-III): the genomes of soil and plant-associated and newly described type strains.</title>
        <authorList>
            <person name="Whitman W."/>
        </authorList>
    </citation>
    <scope>NUCLEOTIDE SEQUENCE [LARGE SCALE GENOMIC DNA]</scope>
    <source>
        <strain evidence="3 4">CGMCC 4.7067</strain>
    </source>
</reference>
<feature type="compositionally biased region" description="Basic and acidic residues" evidence="1">
    <location>
        <begin position="1312"/>
        <end position="1326"/>
    </location>
</feature>
<dbReference type="SUPFAM" id="SSF55464">
    <property type="entry name" value="Origin of replication-binding domain, RBD-like"/>
    <property type="match status" value="1"/>
</dbReference>
<dbReference type="EMBL" id="PVTJ01000017">
    <property type="protein sequence ID" value="PRY53503.1"/>
    <property type="molecule type" value="Genomic_DNA"/>
</dbReference>
<comment type="caution">
    <text evidence="3">The sequence shown here is derived from an EMBL/GenBank/DDBJ whole genome shotgun (WGS) entry which is preliminary data.</text>
</comment>
<evidence type="ECO:0000313" key="3">
    <source>
        <dbReference type="EMBL" id="PRY53503.1"/>
    </source>
</evidence>
<accession>A0A2T0U6F4</accession>
<gene>
    <name evidence="3" type="ORF">B0I28_1172</name>
</gene>